<dbReference type="HOGENOM" id="CLU_2794247_0_0_1"/>
<sequence length="68" mass="7252">MIAVVCVDAVEVKMSSGKVVVIVIEFAEEVVCARVVGLNTICGCSVPVGFISDTLELRLWTGLLHGFQ</sequence>
<proteinExistence type="predicted"/>
<accession>W4KHM5</accession>
<dbReference type="GeneID" id="20670079"/>
<protein>
    <submittedName>
        <fullName evidence="1">Uncharacterized protein</fullName>
    </submittedName>
</protein>
<evidence type="ECO:0000313" key="1">
    <source>
        <dbReference type="EMBL" id="ETW84800.1"/>
    </source>
</evidence>
<dbReference type="AlphaFoldDB" id="W4KHM5"/>
<reference evidence="1 2" key="1">
    <citation type="journal article" date="2012" name="New Phytol.">
        <title>Insight into trade-off between wood decay and parasitism from the genome of a fungal forest pathogen.</title>
        <authorList>
            <person name="Olson A."/>
            <person name="Aerts A."/>
            <person name="Asiegbu F."/>
            <person name="Belbahri L."/>
            <person name="Bouzid O."/>
            <person name="Broberg A."/>
            <person name="Canback B."/>
            <person name="Coutinho P.M."/>
            <person name="Cullen D."/>
            <person name="Dalman K."/>
            <person name="Deflorio G."/>
            <person name="van Diepen L.T."/>
            <person name="Dunand C."/>
            <person name="Duplessis S."/>
            <person name="Durling M."/>
            <person name="Gonthier P."/>
            <person name="Grimwood J."/>
            <person name="Fossdal C.G."/>
            <person name="Hansson D."/>
            <person name="Henrissat B."/>
            <person name="Hietala A."/>
            <person name="Himmelstrand K."/>
            <person name="Hoffmeister D."/>
            <person name="Hogberg N."/>
            <person name="James T.Y."/>
            <person name="Karlsson M."/>
            <person name="Kohler A."/>
            <person name="Kues U."/>
            <person name="Lee Y.H."/>
            <person name="Lin Y.C."/>
            <person name="Lind M."/>
            <person name="Lindquist E."/>
            <person name="Lombard V."/>
            <person name="Lucas S."/>
            <person name="Lunden K."/>
            <person name="Morin E."/>
            <person name="Murat C."/>
            <person name="Park J."/>
            <person name="Raffaello T."/>
            <person name="Rouze P."/>
            <person name="Salamov A."/>
            <person name="Schmutz J."/>
            <person name="Solheim H."/>
            <person name="Stahlberg J."/>
            <person name="Velez H."/>
            <person name="de Vries R.P."/>
            <person name="Wiebenga A."/>
            <person name="Woodward S."/>
            <person name="Yakovlev I."/>
            <person name="Garbelotto M."/>
            <person name="Martin F."/>
            <person name="Grigoriev I.V."/>
            <person name="Stenlid J."/>
        </authorList>
    </citation>
    <scope>NUCLEOTIDE SEQUENCE [LARGE SCALE GENOMIC DNA]</scope>
    <source>
        <strain evidence="1 2">TC 32-1</strain>
    </source>
</reference>
<gene>
    <name evidence="1" type="ORF">HETIRDRAFT_313998</name>
</gene>
<organism evidence="1 2">
    <name type="scientific">Heterobasidion irregulare (strain TC 32-1)</name>
    <dbReference type="NCBI Taxonomy" id="747525"/>
    <lineage>
        <taxon>Eukaryota</taxon>
        <taxon>Fungi</taxon>
        <taxon>Dikarya</taxon>
        <taxon>Basidiomycota</taxon>
        <taxon>Agaricomycotina</taxon>
        <taxon>Agaricomycetes</taxon>
        <taxon>Russulales</taxon>
        <taxon>Bondarzewiaceae</taxon>
        <taxon>Heterobasidion</taxon>
        <taxon>Heterobasidion annosum species complex</taxon>
    </lineage>
</organism>
<dbReference type="RefSeq" id="XP_009544429.1">
    <property type="nucleotide sequence ID" value="XM_009546134.1"/>
</dbReference>
<dbReference type="InParanoid" id="W4KHM5"/>
<evidence type="ECO:0000313" key="2">
    <source>
        <dbReference type="Proteomes" id="UP000030671"/>
    </source>
</evidence>
<dbReference type="KEGG" id="hir:HETIRDRAFT_313998"/>
<keyword evidence="2" id="KW-1185">Reference proteome</keyword>
<dbReference type="Proteomes" id="UP000030671">
    <property type="component" value="Unassembled WGS sequence"/>
</dbReference>
<name>W4KHM5_HETIT</name>
<dbReference type="EMBL" id="KI925456">
    <property type="protein sequence ID" value="ETW84800.1"/>
    <property type="molecule type" value="Genomic_DNA"/>
</dbReference>